<gene>
    <name evidence="4" type="ORF">I5282_12160</name>
</gene>
<evidence type="ECO:0000256" key="3">
    <source>
        <dbReference type="PROSITE-ProRule" id="PRU00023"/>
    </source>
</evidence>
<sequence length="896" mass="101088">MFFDKSCALTSNKADDARAILTRHGIRKEEQITRFFSLKRAGGQNIPELFIDGQQIGYPGYYLKKLDTLSEEGAAYAACLDNITASFHYDRFDGITDSAEHGISSPNGGFYVLYHQDGDTPKLEDSIIAHAWAWRGDDGSLCLNTIAVFPRVDVNLIKDMFRYLGHMLCTQYDVPYVHTGHVDAEGYCPAFYNVPAAVIHPLDHRQHAYSEDEQYVLAHKEMPFLLIGAVQSNELKSMIASEMGPYLDDLFCQTENLKDNKRLQRIVALMIHVGRDNNKNPFFQLLLAAAGERIEEFHALVDANRKYINELNNLNYRYIQRDPYIDFSAIQHGAYINAVNEVGRSALHVIIYTIVNNLNTVNNPIDTIRHVIDQGIDLDIQENSLDYTALMLTLDNVLYGLDIEIGRDIAMLLIERGANLEIKHKSGVTPLIAATKNNDLEMVKTLAEKGAKIENHDAEKKTALFWAAELGYIQIFDYLLTQGAILNLTCDIQRNTPLLACVQSSRCHNVGILSKGLEQEGVDMQHKNAKGNTVLHEAAHNADYLEFLSPYYSDIAWYDAISEPNQDGDTVLHCAVDDSQSLTFILQRYREDHQILQVVTASNKVGDTPLHKSADKPWSLPAMLTPLSPNSRAVAVNASNQKGETVLYLALKNPAALKVIVNLLTPDQLFVALTMRNARGQTVLQYAALYPESLELIWDCLTDDQRGEAYRILIPYLCSTPNAPKLLRTVLEKLPQDQRIDAVKMKDSQGKTILDHAVYRIQSLKDILILLPEEHRLEFLRMTVGGKSVTKHLIANQPFPAIEHSFVGQYLKIYSHLVNPGKKQSYQFFDKSELPLFRYLIDAAISFDDVKSLVPEDWQERPDFNEHIKSALSNRLSFKSEKDDKNIEFETVAPGI</sequence>
<dbReference type="Pfam" id="PF12796">
    <property type="entry name" value="Ank_2"/>
    <property type="match status" value="1"/>
</dbReference>
<evidence type="ECO:0000313" key="4">
    <source>
        <dbReference type="EMBL" id="MBL7527318.1"/>
    </source>
</evidence>
<dbReference type="SUPFAM" id="SSF48403">
    <property type="entry name" value="Ankyrin repeat"/>
    <property type="match status" value="2"/>
</dbReference>
<dbReference type="PROSITE" id="PS50297">
    <property type="entry name" value="ANK_REP_REGION"/>
    <property type="match status" value="1"/>
</dbReference>
<proteinExistence type="predicted"/>
<dbReference type="RefSeq" id="WP_203112257.1">
    <property type="nucleotide sequence ID" value="NZ_JADOBG010000022.1"/>
</dbReference>
<organism evidence="4 5">
    <name type="scientific">Legionella bononiensis</name>
    <dbReference type="NCBI Taxonomy" id="2793102"/>
    <lineage>
        <taxon>Bacteria</taxon>
        <taxon>Pseudomonadati</taxon>
        <taxon>Pseudomonadota</taxon>
        <taxon>Gammaproteobacteria</taxon>
        <taxon>Legionellales</taxon>
        <taxon>Legionellaceae</taxon>
        <taxon>Legionella</taxon>
    </lineage>
</organism>
<keyword evidence="2 3" id="KW-0040">ANK repeat</keyword>
<keyword evidence="5" id="KW-1185">Reference proteome</keyword>
<feature type="repeat" description="ANK" evidence="3">
    <location>
        <begin position="426"/>
        <end position="458"/>
    </location>
</feature>
<dbReference type="Proteomes" id="UP000809910">
    <property type="component" value="Unassembled WGS sequence"/>
</dbReference>
<evidence type="ECO:0000256" key="2">
    <source>
        <dbReference type="ARBA" id="ARBA00023043"/>
    </source>
</evidence>
<dbReference type="Gene3D" id="1.25.40.20">
    <property type="entry name" value="Ankyrin repeat-containing domain"/>
    <property type="match status" value="3"/>
</dbReference>
<dbReference type="EMBL" id="JADWVN010000026">
    <property type="protein sequence ID" value="MBL7527318.1"/>
    <property type="molecule type" value="Genomic_DNA"/>
</dbReference>
<dbReference type="PANTHER" id="PTHR24126">
    <property type="entry name" value="ANKYRIN REPEAT, PH AND SEC7 DOMAIN CONTAINING PROTEIN SECG-RELATED"/>
    <property type="match status" value="1"/>
</dbReference>
<accession>A0ABS1WD72</accession>
<comment type="caution">
    <text evidence="4">The sequence shown here is derived from an EMBL/GenBank/DDBJ whole genome shotgun (WGS) entry which is preliminary data.</text>
</comment>
<dbReference type="InterPro" id="IPR036770">
    <property type="entry name" value="Ankyrin_rpt-contain_sf"/>
</dbReference>
<dbReference type="PANTHER" id="PTHR24126:SF14">
    <property type="entry name" value="ANK_REP_REGION DOMAIN-CONTAINING PROTEIN"/>
    <property type="match status" value="1"/>
</dbReference>
<name>A0ABS1WD72_9GAMM</name>
<keyword evidence="1" id="KW-0677">Repeat</keyword>
<protein>
    <submittedName>
        <fullName evidence="4">Ankyrin repeat domain-containing protein</fullName>
    </submittedName>
</protein>
<dbReference type="InterPro" id="IPR002110">
    <property type="entry name" value="Ankyrin_rpt"/>
</dbReference>
<reference evidence="4 5" key="1">
    <citation type="submission" date="2020-12" db="EMBL/GenBank/DDBJ databases">
        <title>WGS of Legionella: environmental sample.</title>
        <authorList>
            <person name="Cristino S."/>
            <person name="Girolamini L."/>
            <person name="Salaris S."/>
            <person name="Pascale M.R."/>
            <person name="Mazzotta M."/>
            <person name="Orsini M."/>
            <person name="Grottola A."/>
        </authorList>
    </citation>
    <scope>NUCLEOTIDE SEQUENCE [LARGE SCALE GENOMIC DNA]</scope>
    <source>
        <strain evidence="4 5">30cs62</strain>
    </source>
</reference>
<dbReference type="PROSITE" id="PS50088">
    <property type="entry name" value="ANK_REPEAT"/>
    <property type="match status" value="1"/>
</dbReference>
<dbReference type="SMART" id="SM00248">
    <property type="entry name" value="ANK"/>
    <property type="match status" value="7"/>
</dbReference>
<evidence type="ECO:0000313" key="5">
    <source>
        <dbReference type="Proteomes" id="UP000809910"/>
    </source>
</evidence>
<evidence type="ECO:0000256" key="1">
    <source>
        <dbReference type="ARBA" id="ARBA00022737"/>
    </source>
</evidence>